<dbReference type="GeneID" id="30985292"/>
<dbReference type="NCBIfam" id="TIGR01346">
    <property type="entry name" value="isocit_lyase"/>
    <property type="match status" value="1"/>
</dbReference>
<feature type="binding site" evidence="14">
    <location>
        <position position="172"/>
    </location>
    <ligand>
        <name>Mg(2+)</name>
        <dbReference type="ChEBI" id="CHEBI:18420"/>
    </ligand>
</feature>
<comment type="cofactor">
    <cofactor evidence="14">
        <name>Mg(2+)</name>
        <dbReference type="ChEBI" id="CHEBI:18420"/>
    </cofactor>
    <text evidence="14">Can also use Mn(2+) ion.</text>
</comment>
<feature type="active site" description="Proton acceptor" evidence="12">
    <location>
        <position position="210"/>
    </location>
</feature>
<dbReference type="InterPro" id="IPR040442">
    <property type="entry name" value="Pyrv_kinase-like_dom_sf"/>
</dbReference>
<dbReference type="InterPro" id="IPR039556">
    <property type="entry name" value="ICL/PEPM"/>
</dbReference>
<evidence type="ECO:0000256" key="4">
    <source>
        <dbReference type="ARBA" id="ARBA00011881"/>
    </source>
</evidence>
<feature type="binding site" evidence="13">
    <location>
        <begin position="211"/>
        <end position="212"/>
    </location>
    <ligand>
        <name>substrate</name>
    </ligand>
</feature>
<evidence type="ECO:0000256" key="3">
    <source>
        <dbReference type="ARBA" id="ARBA00005704"/>
    </source>
</evidence>
<dbReference type="EMBL" id="KV453910">
    <property type="protein sequence ID" value="ODV80876.1"/>
    <property type="molecule type" value="Genomic_DNA"/>
</dbReference>
<dbReference type="Pfam" id="PF00463">
    <property type="entry name" value="ICL"/>
    <property type="match status" value="1"/>
</dbReference>
<keyword evidence="16" id="KW-1185">Reference proteome</keyword>
<dbReference type="PANTHER" id="PTHR21631:SF3">
    <property type="entry name" value="BIFUNCTIONAL GLYOXYLATE CYCLE PROTEIN"/>
    <property type="match status" value="1"/>
</dbReference>
<feature type="binding site" evidence="13">
    <location>
        <position position="464"/>
    </location>
    <ligand>
        <name>substrate</name>
    </ligand>
</feature>
<evidence type="ECO:0000256" key="2">
    <source>
        <dbReference type="ARBA" id="ARBA00004793"/>
    </source>
</evidence>
<dbReference type="GO" id="GO:0004451">
    <property type="term" value="F:isocitrate lyase activity"/>
    <property type="evidence" value="ECO:0007669"/>
    <property type="project" value="UniProtKB-EC"/>
</dbReference>
<evidence type="ECO:0000256" key="6">
    <source>
        <dbReference type="ARBA" id="ARBA00022435"/>
    </source>
</evidence>
<dbReference type="GO" id="GO:0005737">
    <property type="term" value="C:cytoplasm"/>
    <property type="evidence" value="ECO:0007669"/>
    <property type="project" value="EnsemblFungi"/>
</dbReference>
<keyword evidence="7" id="KW-0816">Tricarboxylic acid cycle</keyword>
<name>A0A1E4SN11_9ASCO</name>
<dbReference type="InterPro" id="IPR015813">
    <property type="entry name" value="Pyrv/PenolPyrv_kinase-like_dom"/>
</dbReference>
<keyword evidence="6" id="KW-0329">Glyoxylate bypass</keyword>
<gene>
    <name evidence="15" type="ORF">CANTADRAFT_76697</name>
</gene>
<dbReference type="AlphaFoldDB" id="A0A1E4SN11"/>
<dbReference type="Gene3D" id="1.10.10.850">
    <property type="match status" value="1"/>
</dbReference>
<sequence>MPYTAIDVDQEEKFYQQQVQEIKEWWSQPRWNKTKRIYTPEEIAKKRSSLKIDYPSSVQAKKLFGLLTEHDKKKTASFTFGALDPIHVAQMAKYLDSIYVSGWQCSSTASTSNEPSPDLADYPMDTVPNKVEHLWFAQLFHDRKQREERLGLSKEQRAKTPYIDFLRPIIADGDTGHGGITAIIKLTKMFVERGAAGIHIEDQAPGTKKCGHMAGKVLVPVQEHINRLVAIRASADILGSDLLAVARTDSEAATLITSTIDHRDHYFVIGATNPDAPELASLMAEAESKGIYGDALAAIEVEWTKTAGLKLFHEAVIDEIKSGNYSNKEALIKKFTDKVNPLSGASNKEARKLAREILGKDIYFNWEVSRAREGYYRYQGGTQCAVMRGRAFAPYADLIWMESALPDYNQAKEFAEGVKAAFPDQWLAYNLSPSFNWNRAMPPHEQETYIKRLGELGYVWQFITLAGLHTTALAVDDFSRQYAEKGMKAYGQTVQQPEIERGVEVVKHQKWSGAEYIDGLLKMVTGGVSSTAAMGAGVTEDQFKEIKEKAKGNL</sequence>
<keyword evidence="8 11" id="KW-0456">Lyase</keyword>
<comment type="catalytic activity">
    <reaction evidence="1">
        <text>(2S,3R)-3-hydroxybutane-1,2,3-tricarboxylate = pyruvate + succinate</text>
        <dbReference type="Rhea" id="RHEA:16809"/>
        <dbReference type="ChEBI" id="CHEBI:15361"/>
        <dbReference type="ChEBI" id="CHEBI:30031"/>
        <dbReference type="ChEBI" id="CHEBI:57429"/>
        <dbReference type="EC" id="4.1.3.30"/>
    </reaction>
</comment>
<evidence type="ECO:0000256" key="5">
    <source>
        <dbReference type="ARBA" id="ARBA00017446"/>
    </source>
</evidence>
<evidence type="ECO:0000256" key="11">
    <source>
        <dbReference type="PIRNR" id="PIRNR001362"/>
    </source>
</evidence>
<protein>
    <recommendedName>
        <fullName evidence="5 11">Isocitrate lyase</fullName>
    </recommendedName>
</protein>
<evidence type="ECO:0000256" key="14">
    <source>
        <dbReference type="PIRSR" id="PIRSR001362-3"/>
    </source>
</evidence>
<dbReference type="InterPro" id="IPR006254">
    <property type="entry name" value="Isocitrate_lyase"/>
</dbReference>
<evidence type="ECO:0000313" key="15">
    <source>
        <dbReference type="EMBL" id="ODV80876.1"/>
    </source>
</evidence>
<dbReference type="GO" id="GO:0046421">
    <property type="term" value="F:methylisocitrate lyase activity"/>
    <property type="evidence" value="ECO:0007669"/>
    <property type="project" value="UniProtKB-EC"/>
</dbReference>
<comment type="similarity">
    <text evidence="3 11">Belongs to the isocitrate lyase/PEP mutase superfamily. Isocitrate lyase family.</text>
</comment>
<proteinExistence type="inferred from homology"/>
<comment type="catalytic activity">
    <reaction evidence="9">
        <text>D-threo-isocitrate = glyoxylate + succinate</text>
        <dbReference type="Rhea" id="RHEA:13245"/>
        <dbReference type="ChEBI" id="CHEBI:15562"/>
        <dbReference type="ChEBI" id="CHEBI:30031"/>
        <dbReference type="ChEBI" id="CHEBI:36655"/>
        <dbReference type="EC" id="4.1.3.1"/>
    </reaction>
</comment>
<dbReference type="FunFam" id="1.10.10.850:FF:000001">
    <property type="entry name" value="Isocitrate lyase"/>
    <property type="match status" value="1"/>
</dbReference>
<dbReference type="PIRSF" id="PIRSF001362">
    <property type="entry name" value="Isocit_lyase"/>
    <property type="match status" value="1"/>
</dbReference>
<dbReference type="STRING" id="984487.A0A1E4SN11"/>
<dbReference type="Proteomes" id="UP000094285">
    <property type="component" value="Unassembled WGS sequence"/>
</dbReference>
<evidence type="ECO:0000256" key="12">
    <source>
        <dbReference type="PIRSR" id="PIRSR001362-1"/>
    </source>
</evidence>
<dbReference type="InterPro" id="IPR018523">
    <property type="entry name" value="Isocitrate_lyase_ph_CS"/>
</dbReference>
<dbReference type="SUPFAM" id="SSF51621">
    <property type="entry name" value="Phosphoenolpyruvate/pyruvate domain"/>
    <property type="match status" value="1"/>
</dbReference>
<evidence type="ECO:0000256" key="13">
    <source>
        <dbReference type="PIRSR" id="PIRSR001362-2"/>
    </source>
</evidence>
<evidence type="ECO:0000256" key="1">
    <source>
        <dbReference type="ARBA" id="ARBA00001050"/>
    </source>
</evidence>
<dbReference type="Gene3D" id="3.20.20.60">
    <property type="entry name" value="Phosphoenolpyruvate-binding domains"/>
    <property type="match status" value="1"/>
</dbReference>
<dbReference type="PANTHER" id="PTHR21631">
    <property type="entry name" value="ISOCITRATE LYASE/MALATE SYNTHASE"/>
    <property type="match status" value="1"/>
</dbReference>
<evidence type="ECO:0000256" key="10">
    <source>
        <dbReference type="ARBA" id="ARBA00057462"/>
    </source>
</evidence>
<feature type="binding site" evidence="13">
    <location>
        <begin position="101"/>
        <end position="103"/>
    </location>
    <ligand>
        <name>substrate</name>
    </ligand>
</feature>
<feature type="binding site" evidence="13">
    <location>
        <position position="247"/>
    </location>
    <ligand>
        <name>substrate</name>
    </ligand>
</feature>
<comment type="function">
    <text evidence="10">Catalyzes the formation of succinate and glyoxylate from isocitrate, a key step of the glyoxylate cycle, which operates as an anaplerotic route for replenishing the tricarboxylic acid cycle. Required for growth on ethanol or acetate, but dispensable when fermentable carbon sources are available. Also acts on 2-methylisocitrate.</text>
</comment>
<dbReference type="GO" id="GO:0006099">
    <property type="term" value="P:tricarboxylic acid cycle"/>
    <property type="evidence" value="ECO:0007669"/>
    <property type="project" value="UniProtKB-KW"/>
</dbReference>
<dbReference type="GO" id="GO:0006097">
    <property type="term" value="P:glyoxylate cycle"/>
    <property type="evidence" value="ECO:0007669"/>
    <property type="project" value="UniProtKB-KW"/>
</dbReference>
<comment type="pathway">
    <text evidence="2">Carbohydrate metabolism; glyoxylate cycle; (S)-malate from isocitrate: step 1/2.</text>
</comment>
<dbReference type="OrthoDB" id="4078635at2759"/>
<comment type="subunit">
    <text evidence="4">Homotetramer.</text>
</comment>
<keyword evidence="14" id="KW-0479">Metal-binding</keyword>
<feature type="binding site" evidence="13">
    <location>
        <begin position="430"/>
        <end position="434"/>
    </location>
    <ligand>
        <name>substrate</name>
    </ligand>
</feature>
<dbReference type="RefSeq" id="XP_020065998.1">
    <property type="nucleotide sequence ID" value="XM_020211156.1"/>
</dbReference>
<keyword evidence="14" id="KW-0460">Magnesium</keyword>
<dbReference type="CDD" id="cd00377">
    <property type="entry name" value="ICL_PEPM"/>
    <property type="match status" value="1"/>
</dbReference>
<evidence type="ECO:0000313" key="16">
    <source>
        <dbReference type="Proteomes" id="UP000094285"/>
    </source>
</evidence>
<dbReference type="GO" id="GO:0046872">
    <property type="term" value="F:metal ion binding"/>
    <property type="evidence" value="ECO:0007669"/>
    <property type="project" value="UniProtKB-KW"/>
</dbReference>
<evidence type="ECO:0000256" key="8">
    <source>
        <dbReference type="ARBA" id="ARBA00023239"/>
    </source>
</evidence>
<organism evidence="15 16">
    <name type="scientific">Suhomyces tanzawaensis NRRL Y-17324</name>
    <dbReference type="NCBI Taxonomy" id="984487"/>
    <lineage>
        <taxon>Eukaryota</taxon>
        <taxon>Fungi</taxon>
        <taxon>Dikarya</taxon>
        <taxon>Ascomycota</taxon>
        <taxon>Saccharomycotina</taxon>
        <taxon>Pichiomycetes</taxon>
        <taxon>Debaryomycetaceae</taxon>
        <taxon>Suhomyces</taxon>
    </lineage>
</organism>
<reference evidence="16" key="1">
    <citation type="submission" date="2016-05" db="EMBL/GenBank/DDBJ databases">
        <title>Comparative genomics of biotechnologically important yeasts.</title>
        <authorList>
            <consortium name="DOE Joint Genome Institute"/>
            <person name="Riley R."/>
            <person name="Haridas S."/>
            <person name="Wolfe K.H."/>
            <person name="Lopes M.R."/>
            <person name="Hittinger C.T."/>
            <person name="Goker M."/>
            <person name="Salamov A."/>
            <person name="Wisecaver J."/>
            <person name="Long T.M."/>
            <person name="Aerts A.L."/>
            <person name="Barry K."/>
            <person name="Choi C."/>
            <person name="Clum A."/>
            <person name="Coughlan A.Y."/>
            <person name="Deshpande S."/>
            <person name="Douglass A.P."/>
            <person name="Hanson S.J."/>
            <person name="Klenk H.-P."/>
            <person name="Labutti K."/>
            <person name="Lapidus A."/>
            <person name="Lindquist E."/>
            <person name="Lipzen A."/>
            <person name="Meier-Kolthoff J.P."/>
            <person name="Ohm R.A."/>
            <person name="Otillar R.P."/>
            <person name="Pangilinan J."/>
            <person name="Peng Y."/>
            <person name="Rokas A."/>
            <person name="Rosa C.A."/>
            <person name="Scheuner C."/>
            <person name="Sibirny A.A."/>
            <person name="Slot J.C."/>
            <person name="Stielow J.B."/>
            <person name="Sun H."/>
            <person name="Kurtzman C.P."/>
            <person name="Blackwell M."/>
            <person name="Grigoriev I.V."/>
            <person name="Jeffries T.W."/>
        </authorList>
    </citation>
    <scope>NUCLEOTIDE SEQUENCE [LARGE SCALE GENOMIC DNA]</scope>
    <source>
        <strain evidence="16">NRRL Y-17324</strain>
    </source>
</reference>
<accession>A0A1E4SN11</accession>
<evidence type="ECO:0000256" key="9">
    <source>
        <dbReference type="ARBA" id="ARBA00023531"/>
    </source>
</evidence>
<evidence type="ECO:0000256" key="7">
    <source>
        <dbReference type="ARBA" id="ARBA00022532"/>
    </source>
</evidence>
<dbReference type="PROSITE" id="PS00161">
    <property type="entry name" value="ISOCITRATE_LYASE"/>
    <property type="match status" value="1"/>
</dbReference>